<evidence type="ECO:0000256" key="1">
    <source>
        <dbReference type="SAM" id="MobiDB-lite"/>
    </source>
</evidence>
<feature type="compositionally biased region" description="Basic and acidic residues" evidence="1">
    <location>
        <begin position="34"/>
        <end position="47"/>
    </location>
</feature>
<reference evidence="2" key="1">
    <citation type="submission" date="2025-08" db="UniProtKB">
        <authorList>
            <consortium name="Ensembl"/>
        </authorList>
    </citation>
    <scope>IDENTIFICATION</scope>
</reference>
<dbReference type="Proteomes" id="UP000694727">
    <property type="component" value="Unplaced"/>
</dbReference>
<accession>A0A8D0RVI6</accession>
<evidence type="ECO:0000313" key="3">
    <source>
        <dbReference type="Proteomes" id="UP000694727"/>
    </source>
</evidence>
<evidence type="ECO:0000313" key="2">
    <source>
        <dbReference type="Ensembl" id="ENSSSCP00025021645.1"/>
    </source>
</evidence>
<organism evidence="2 3">
    <name type="scientific">Sus scrofa</name>
    <name type="common">Pig</name>
    <dbReference type="NCBI Taxonomy" id="9823"/>
    <lineage>
        <taxon>Eukaryota</taxon>
        <taxon>Metazoa</taxon>
        <taxon>Chordata</taxon>
        <taxon>Craniata</taxon>
        <taxon>Vertebrata</taxon>
        <taxon>Euteleostomi</taxon>
        <taxon>Mammalia</taxon>
        <taxon>Eutheria</taxon>
        <taxon>Laurasiatheria</taxon>
        <taxon>Artiodactyla</taxon>
        <taxon>Suina</taxon>
        <taxon>Suidae</taxon>
        <taxon>Sus</taxon>
    </lineage>
</organism>
<dbReference type="Ensembl" id="ENSSSCT00025050717.1">
    <property type="protein sequence ID" value="ENSSSCP00025021645.1"/>
    <property type="gene ID" value="ENSSSCG00025037283.1"/>
</dbReference>
<feature type="region of interest" description="Disordered" evidence="1">
    <location>
        <begin position="1"/>
        <end position="56"/>
    </location>
</feature>
<name>A0A8D0RVI6_PIG</name>
<proteinExistence type="predicted"/>
<sequence length="76" mass="7938">MLGGVSGAREREAEGDGAGAVPAPPAIDFPAEGSDPKYDGEGPRSPRGEAVWTSPSSVKKNAHVSVRLLVTREYDM</sequence>
<dbReference type="AlphaFoldDB" id="A0A8D0RVI6"/>
<protein>
    <submittedName>
        <fullName evidence="2">Uncharacterized protein</fullName>
    </submittedName>
</protein>